<dbReference type="STRING" id="1122173.GCA_000482505_00858"/>
<dbReference type="Proteomes" id="UP000321378">
    <property type="component" value="Chromosome"/>
</dbReference>
<protein>
    <submittedName>
        <fullName evidence="2">Uncharacterized protein</fullName>
    </submittedName>
</protein>
<feature type="region of interest" description="Disordered" evidence="1">
    <location>
        <begin position="45"/>
        <end position="132"/>
    </location>
</feature>
<feature type="region of interest" description="Disordered" evidence="1">
    <location>
        <begin position="156"/>
        <end position="191"/>
    </location>
</feature>
<reference evidence="2 3" key="1">
    <citation type="submission" date="2019-07" db="EMBL/GenBank/DDBJ databases">
        <title>Complete Genome Sequence of Leptotrichia trevisanii Strain JMUB3935.</title>
        <authorList>
            <person name="Watanabe S."/>
            <person name="Cui L."/>
        </authorList>
    </citation>
    <scope>NUCLEOTIDE SEQUENCE [LARGE SCALE GENOMIC DNA]</scope>
    <source>
        <strain evidence="2 3">JMUB3935</strain>
    </source>
</reference>
<sequence length="207" mass="24027">MKNKKKLIIITSILAVGIPLLAIGTQTILRKVRDDYYKNQREQIEAEKAREKEEKARKIAEEKAEREKLLQQERAERERQLSEERAEKQQQAIERKVQKAKDKKEKVRITDVSSTYEPAPVPTVKRELTPEEMKRAKKALKAARASYFSGNKIAKPAKVPKSTDKITIKSDSKGNVEAVRHTKEQNDKAQKILKEIRESYYKDKNKK</sequence>
<feature type="compositionally biased region" description="Basic and acidic residues" evidence="1">
    <location>
        <begin position="161"/>
        <end position="191"/>
    </location>
</feature>
<evidence type="ECO:0000313" key="2">
    <source>
        <dbReference type="EMBL" id="BBM52699.1"/>
    </source>
</evidence>
<evidence type="ECO:0000256" key="1">
    <source>
        <dbReference type="SAM" id="MobiDB-lite"/>
    </source>
</evidence>
<dbReference type="EMBL" id="AP019840">
    <property type="protein sequence ID" value="BBM52699.1"/>
    <property type="molecule type" value="Genomic_DNA"/>
</dbReference>
<accession>A0A510KLV2</accession>
<organism evidence="2 3">
    <name type="scientific">Leptotrichia trevisanii</name>
    <dbReference type="NCBI Taxonomy" id="109328"/>
    <lineage>
        <taxon>Bacteria</taxon>
        <taxon>Fusobacteriati</taxon>
        <taxon>Fusobacteriota</taxon>
        <taxon>Fusobacteriia</taxon>
        <taxon>Fusobacteriales</taxon>
        <taxon>Leptotrichiaceae</taxon>
        <taxon>Leptotrichia</taxon>
    </lineage>
</organism>
<proteinExistence type="predicted"/>
<feature type="compositionally biased region" description="Basic and acidic residues" evidence="1">
    <location>
        <begin position="45"/>
        <end position="109"/>
    </location>
</feature>
<gene>
    <name evidence="2" type="ORF">JMUB3935_1678</name>
</gene>
<evidence type="ECO:0000313" key="3">
    <source>
        <dbReference type="Proteomes" id="UP000321378"/>
    </source>
</evidence>
<dbReference type="AlphaFoldDB" id="A0A510KLV2"/>
<name>A0A510KLV2_9FUSO</name>
<dbReference type="RefSeq" id="WP_146997002.1">
    <property type="nucleotide sequence ID" value="NZ_AP019840.1"/>
</dbReference>